<evidence type="ECO:0000256" key="4">
    <source>
        <dbReference type="ARBA" id="ARBA00022827"/>
    </source>
</evidence>
<dbReference type="Gene3D" id="1.10.540.10">
    <property type="entry name" value="Acyl-CoA dehydrogenase/oxidase, N-terminal domain"/>
    <property type="match status" value="1"/>
</dbReference>
<comment type="caution">
    <text evidence="8">The sequence shown here is derived from an EMBL/GenBank/DDBJ whole genome shotgun (WGS) entry which is preliminary data.</text>
</comment>
<dbReference type="Proteomes" id="UP000737171">
    <property type="component" value="Unassembled WGS sequence"/>
</dbReference>
<comment type="similarity">
    <text evidence="2">Belongs to the acyl-CoA dehydrogenase family.</text>
</comment>
<comment type="cofactor">
    <cofactor evidence="1">
        <name>FAD</name>
        <dbReference type="ChEBI" id="CHEBI:57692"/>
    </cofactor>
</comment>
<dbReference type="SUPFAM" id="SSF47203">
    <property type="entry name" value="Acyl-CoA dehydrogenase C-terminal domain-like"/>
    <property type="match status" value="1"/>
</dbReference>
<dbReference type="Pfam" id="PF00441">
    <property type="entry name" value="Acyl-CoA_dh_1"/>
    <property type="match status" value="1"/>
</dbReference>
<name>A0ABX2EBU7_9BURK</name>
<dbReference type="PANTHER" id="PTHR43884">
    <property type="entry name" value="ACYL-COA DEHYDROGENASE"/>
    <property type="match status" value="1"/>
</dbReference>
<dbReference type="InterPro" id="IPR036250">
    <property type="entry name" value="AcylCo_DH-like_C"/>
</dbReference>
<evidence type="ECO:0000313" key="8">
    <source>
        <dbReference type="EMBL" id="NRF65879.1"/>
    </source>
</evidence>
<evidence type="ECO:0000259" key="7">
    <source>
        <dbReference type="Pfam" id="PF02771"/>
    </source>
</evidence>
<gene>
    <name evidence="8" type="ORF">HLB44_02645</name>
</gene>
<evidence type="ECO:0000256" key="3">
    <source>
        <dbReference type="ARBA" id="ARBA00022630"/>
    </source>
</evidence>
<dbReference type="Gene3D" id="1.20.140.10">
    <property type="entry name" value="Butyryl-CoA Dehydrogenase, subunit A, domain 3"/>
    <property type="match status" value="1"/>
</dbReference>
<dbReference type="EMBL" id="JABRWJ010000001">
    <property type="protein sequence ID" value="NRF65879.1"/>
    <property type="molecule type" value="Genomic_DNA"/>
</dbReference>
<evidence type="ECO:0000313" key="9">
    <source>
        <dbReference type="Proteomes" id="UP000737171"/>
    </source>
</evidence>
<keyword evidence="5" id="KW-0560">Oxidoreductase</keyword>
<evidence type="ECO:0000256" key="5">
    <source>
        <dbReference type="ARBA" id="ARBA00023002"/>
    </source>
</evidence>
<dbReference type="PANTHER" id="PTHR43884:SF20">
    <property type="entry name" value="ACYL-COA DEHYDROGENASE FADE28"/>
    <property type="match status" value="1"/>
</dbReference>
<dbReference type="InterPro" id="IPR013786">
    <property type="entry name" value="AcylCoA_DH/ox_N"/>
</dbReference>
<dbReference type="RefSeq" id="WP_173120318.1">
    <property type="nucleotide sequence ID" value="NZ_JABRWJ010000001.1"/>
</dbReference>
<sequence>MNLGFTAEHESLRSELRKLLARAEHHLPPGAGAAEPADAALWQALTDSGWLGTAVPEAHGGSGLDGAALCVLAEEAGRALAAVPLVASACAFVHALRAVAEVVPAALWQGLAAGSARGVLLADDGWIMTPEISVQANGEIRVAGRAQFVPDGPSATHALLLAGSGDAAALVLATLAPANQPEPAAQPLDLLHPCCDIDLAGAAVQLLARGRAAQALWSRAVDAQALFVAFEQLGGADAALDAARRYSLQRYAFGRPVGSFQALKHLMADMLVAIDLARSNCLFGLAALAAGDDALGEAAAVARISATEAFRIAAAGSTQVHGALGVTWEADCHLFYRRAQALAGSPGAQWRWKDRLVQLLQQRAALAPVLTAPEPTAING</sequence>
<dbReference type="InterPro" id="IPR009100">
    <property type="entry name" value="AcylCoA_DH/oxidase_NM_dom_sf"/>
</dbReference>
<dbReference type="SUPFAM" id="SSF56645">
    <property type="entry name" value="Acyl-CoA dehydrogenase NM domain-like"/>
    <property type="match status" value="1"/>
</dbReference>
<feature type="domain" description="Acyl-CoA dehydrogenase/oxidase C-terminal" evidence="6">
    <location>
        <begin position="223"/>
        <end position="342"/>
    </location>
</feature>
<evidence type="ECO:0000256" key="2">
    <source>
        <dbReference type="ARBA" id="ARBA00009347"/>
    </source>
</evidence>
<accession>A0ABX2EBU7</accession>
<dbReference type="InterPro" id="IPR037069">
    <property type="entry name" value="AcylCoA_DH/ox_N_sf"/>
</dbReference>
<feature type="domain" description="Acyl-CoA dehydrogenase/oxidase N-terminal" evidence="7">
    <location>
        <begin position="6"/>
        <end position="89"/>
    </location>
</feature>
<organism evidence="8 9">
    <name type="scientific">Pseudaquabacterium terrae</name>
    <dbReference type="NCBI Taxonomy" id="2732868"/>
    <lineage>
        <taxon>Bacteria</taxon>
        <taxon>Pseudomonadati</taxon>
        <taxon>Pseudomonadota</taxon>
        <taxon>Betaproteobacteria</taxon>
        <taxon>Burkholderiales</taxon>
        <taxon>Sphaerotilaceae</taxon>
        <taxon>Pseudaquabacterium</taxon>
    </lineage>
</organism>
<proteinExistence type="inferred from homology"/>
<dbReference type="Pfam" id="PF02771">
    <property type="entry name" value="Acyl-CoA_dh_N"/>
    <property type="match status" value="1"/>
</dbReference>
<dbReference type="InterPro" id="IPR009075">
    <property type="entry name" value="AcylCo_DH/oxidase_C"/>
</dbReference>
<keyword evidence="3" id="KW-0285">Flavoprotein</keyword>
<evidence type="ECO:0000256" key="1">
    <source>
        <dbReference type="ARBA" id="ARBA00001974"/>
    </source>
</evidence>
<keyword evidence="4" id="KW-0274">FAD</keyword>
<protein>
    <submittedName>
        <fullName evidence="8">Acyl-CoA/acyl-ACP dehydrogenase</fullName>
    </submittedName>
</protein>
<keyword evidence="9" id="KW-1185">Reference proteome</keyword>
<reference evidence="8 9" key="1">
    <citation type="submission" date="2020-05" db="EMBL/GenBank/DDBJ databases">
        <title>Aquincola sp. isolate from soil.</title>
        <authorList>
            <person name="Han J."/>
            <person name="Kim D.-U."/>
        </authorList>
    </citation>
    <scope>NUCLEOTIDE SEQUENCE [LARGE SCALE GENOMIC DNA]</scope>
    <source>
        <strain evidence="8 9">S2</strain>
    </source>
</reference>
<evidence type="ECO:0000259" key="6">
    <source>
        <dbReference type="Pfam" id="PF00441"/>
    </source>
</evidence>